<keyword evidence="2" id="KW-0472">Membrane</keyword>
<dbReference type="EMBL" id="ASPP01012043">
    <property type="protein sequence ID" value="ETO20984.1"/>
    <property type="molecule type" value="Genomic_DNA"/>
</dbReference>
<gene>
    <name evidence="3" type="ORF">RFI_16219</name>
</gene>
<evidence type="ECO:0000256" key="2">
    <source>
        <dbReference type="SAM" id="Phobius"/>
    </source>
</evidence>
<feature type="compositionally biased region" description="Basic and acidic residues" evidence="1">
    <location>
        <begin position="29"/>
        <end position="41"/>
    </location>
</feature>
<evidence type="ECO:0000313" key="4">
    <source>
        <dbReference type="Proteomes" id="UP000023152"/>
    </source>
</evidence>
<keyword evidence="2" id="KW-0812">Transmembrane</keyword>
<keyword evidence="4" id="KW-1185">Reference proteome</keyword>
<organism evidence="3 4">
    <name type="scientific">Reticulomyxa filosa</name>
    <dbReference type="NCBI Taxonomy" id="46433"/>
    <lineage>
        <taxon>Eukaryota</taxon>
        <taxon>Sar</taxon>
        <taxon>Rhizaria</taxon>
        <taxon>Retaria</taxon>
        <taxon>Foraminifera</taxon>
        <taxon>Monothalamids</taxon>
        <taxon>Reticulomyxidae</taxon>
        <taxon>Reticulomyxa</taxon>
    </lineage>
</organism>
<evidence type="ECO:0000256" key="1">
    <source>
        <dbReference type="SAM" id="MobiDB-lite"/>
    </source>
</evidence>
<feature type="region of interest" description="Disordered" evidence="1">
    <location>
        <begin position="1"/>
        <end position="66"/>
    </location>
</feature>
<evidence type="ECO:0000313" key="3">
    <source>
        <dbReference type="EMBL" id="ETO20984.1"/>
    </source>
</evidence>
<proteinExistence type="predicted"/>
<keyword evidence="2" id="KW-1133">Transmembrane helix</keyword>
<reference evidence="3 4" key="1">
    <citation type="journal article" date="2013" name="Curr. Biol.">
        <title>The Genome of the Foraminiferan Reticulomyxa filosa.</title>
        <authorList>
            <person name="Glockner G."/>
            <person name="Hulsmann N."/>
            <person name="Schleicher M."/>
            <person name="Noegel A.A."/>
            <person name="Eichinger L."/>
            <person name="Gallinger C."/>
            <person name="Pawlowski J."/>
            <person name="Sierra R."/>
            <person name="Euteneuer U."/>
            <person name="Pillet L."/>
            <person name="Moustafa A."/>
            <person name="Platzer M."/>
            <person name="Groth M."/>
            <person name="Szafranski K."/>
            <person name="Schliwa M."/>
        </authorList>
    </citation>
    <scope>NUCLEOTIDE SEQUENCE [LARGE SCALE GENOMIC DNA]</scope>
</reference>
<sequence length="203" mass="23453">MWNMKEQTADSATHTLGSNDCHKLTKKALANEKPNESANDKDQEEPASMVQSDSKKEEKEVGSASINITEADGKTEACGETSPMEYFGKIIDFYFDALLDKKTVHNFPLLIGILNRIQRSRDDTAPFSKNHHYLAFIALNRLRRRFGVCCTIILYTYIYSIFFFVCFELKQRRVVILHKSKQKMQATQMERISRKDIIARKFI</sequence>
<protein>
    <submittedName>
        <fullName evidence="3">Uncharacterized protein</fullName>
    </submittedName>
</protein>
<feature type="compositionally biased region" description="Polar residues" evidence="1">
    <location>
        <begin position="1"/>
        <end position="18"/>
    </location>
</feature>
<feature type="transmembrane region" description="Helical" evidence="2">
    <location>
        <begin position="146"/>
        <end position="165"/>
    </location>
</feature>
<dbReference type="AlphaFoldDB" id="X6N5G9"/>
<dbReference type="Proteomes" id="UP000023152">
    <property type="component" value="Unassembled WGS sequence"/>
</dbReference>
<accession>X6N5G9</accession>
<comment type="caution">
    <text evidence="3">The sequence shown here is derived from an EMBL/GenBank/DDBJ whole genome shotgun (WGS) entry which is preliminary data.</text>
</comment>
<name>X6N5G9_RETFI</name>